<evidence type="ECO:0000256" key="3">
    <source>
        <dbReference type="ARBA" id="ARBA00023163"/>
    </source>
</evidence>
<evidence type="ECO:0000256" key="5">
    <source>
        <dbReference type="SAM" id="MobiDB-lite"/>
    </source>
</evidence>
<keyword evidence="2 4" id="KW-0238">DNA-binding</keyword>
<dbReference type="PANTHER" id="PTHR47752">
    <property type="entry name" value="HTH-TYPE TRANSCRIPTIONAL REPRESSOR FABR"/>
    <property type="match status" value="1"/>
</dbReference>
<dbReference type="AlphaFoldDB" id="A0A935Q3Q5"/>
<evidence type="ECO:0000259" key="6">
    <source>
        <dbReference type="PROSITE" id="PS50977"/>
    </source>
</evidence>
<evidence type="ECO:0000313" key="8">
    <source>
        <dbReference type="Proteomes" id="UP000697998"/>
    </source>
</evidence>
<accession>A0A935Q3Q5</accession>
<dbReference type="InterPro" id="IPR050692">
    <property type="entry name" value="HTH_transcr_repressor_FabR"/>
</dbReference>
<evidence type="ECO:0000256" key="4">
    <source>
        <dbReference type="PROSITE-ProRule" id="PRU00335"/>
    </source>
</evidence>
<dbReference type="PANTHER" id="PTHR47752:SF1">
    <property type="entry name" value="HTH-TYPE TRANSCRIPTIONAL REPRESSOR FABR"/>
    <property type="match status" value="1"/>
</dbReference>
<dbReference type="Gene3D" id="1.10.357.10">
    <property type="entry name" value="Tetracycline Repressor, domain 2"/>
    <property type="match status" value="1"/>
</dbReference>
<evidence type="ECO:0000313" key="7">
    <source>
        <dbReference type="EMBL" id="MBK7677614.1"/>
    </source>
</evidence>
<dbReference type="PROSITE" id="PS50977">
    <property type="entry name" value="HTH_TETR_2"/>
    <property type="match status" value="1"/>
</dbReference>
<protein>
    <submittedName>
        <fullName evidence="7">TetR family transcriptional regulator</fullName>
    </submittedName>
</protein>
<feature type="DNA-binding region" description="H-T-H motif" evidence="4">
    <location>
        <begin position="49"/>
        <end position="68"/>
    </location>
</feature>
<dbReference type="Gene3D" id="1.10.10.60">
    <property type="entry name" value="Homeodomain-like"/>
    <property type="match status" value="1"/>
</dbReference>
<dbReference type="InterPro" id="IPR009057">
    <property type="entry name" value="Homeodomain-like_sf"/>
</dbReference>
<proteinExistence type="predicted"/>
<organism evidence="7 8">
    <name type="scientific">Candidatus Accumulibacter proximus</name>
    <dbReference type="NCBI Taxonomy" id="2954385"/>
    <lineage>
        <taxon>Bacteria</taxon>
        <taxon>Pseudomonadati</taxon>
        <taxon>Pseudomonadota</taxon>
        <taxon>Betaproteobacteria</taxon>
        <taxon>Candidatus Accumulibacter</taxon>
    </lineage>
</organism>
<dbReference type="Pfam" id="PF00440">
    <property type="entry name" value="TetR_N"/>
    <property type="match status" value="1"/>
</dbReference>
<comment type="caution">
    <text evidence="7">The sequence shown here is derived from an EMBL/GenBank/DDBJ whole genome shotgun (WGS) entry which is preliminary data.</text>
</comment>
<feature type="region of interest" description="Disordered" evidence="5">
    <location>
        <begin position="1"/>
        <end position="23"/>
    </location>
</feature>
<keyword evidence="3" id="KW-0804">Transcription</keyword>
<sequence length="227" mass="25575">MNTIQPPGRSASRNPEPLSRSARKDLTRASLLQAALTLMGEGRSFTSLGLREIAREAGVVPNAFYRHFRNTDELGLLLVEEAGITLRRLLREARKMEVAPRDMLRRSVQVYQEHVKRNRLQFVFISSERSGGSRILRLAIRNDVTHFTNEMAQDFRLRGLYTNLPTASLQMVCSMIVMTMLAAATDILDLPPDQPLLEAEMSENFVQQLKIILFGATRLNESFAASA</sequence>
<name>A0A935Q3Q5_9PROT</name>
<dbReference type="EMBL" id="JADJMH010000038">
    <property type="protein sequence ID" value="MBK7677614.1"/>
    <property type="molecule type" value="Genomic_DNA"/>
</dbReference>
<dbReference type="Pfam" id="PF21943">
    <property type="entry name" value="TetR_C_46"/>
    <property type="match status" value="1"/>
</dbReference>
<evidence type="ECO:0000256" key="1">
    <source>
        <dbReference type="ARBA" id="ARBA00023015"/>
    </source>
</evidence>
<reference evidence="7 8" key="1">
    <citation type="submission" date="2020-10" db="EMBL/GenBank/DDBJ databases">
        <title>Connecting structure to function with the recovery of over 1000 high-quality activated sludge metagenome-assembled genomes encoding full-length rRNA genes using long-read sequencing.</title>
        <authorList>
            <person name="Singleton C.M."/>
            <person name="Petriglieri F."/>
            <person name="Kristensen J.M."/>
            <person name="Kirkegaard R.H."/>
            <person name="Michaelsen T.Y."/>
            <person name="Andersen M.H."/>
            <person name="Karst S.M."/>
            <person name="Dueholm M.S."/>
            <person name="Nielsen P.H."/>
            <person name="Albertsen M."/>
        </authorList>
    </citation>
    <scope>NUCLEOTIDE SEQUENCE [LARGE SCALE GENOMIC DNA]</scope>
    <source>
        <strain evidence="7">EsbW_18-Q3-R4-48_BATAC.285</strain>
    </source>
</reference>
<dbReference type="InterPro" id="IPR001647">
    <property type="entry name" value="HTH_TetR"/>
</dbReference>
<feature type="domain" description="HTH tetR-type" evidence="6">
    <location>
        <begin position="25"/>
        <end position="86"/>
    </location>
</feature>
<keyword evidence="1" id="KW-0805">Transcription regulation</keyword>
<dbReference type="Proteomes" id="UP000697998">
    <property type="component" value="Unassembled WGS sequence"/>
</dbReference>
<evidence type="ECO:0000256" key="2">
    <source>
        <dbReference type="ARBA" id="ARBA00023125"/>
    </source>
</evidence>
<gene>
    <name evidence="7" type="ORF">IPJ27_24305</name>
</gene>
<dbReference type="InterPro" id="IPR054129">
    <property type="entry name" value="DesT_TetR_C"/>
</dbReference>
<dbReference type="SUPFAM" id="SSF46689">
    <property type="entry name" value="Homeodomain-like"/>
    <property type="match status" value="1"/>
</dbReference>
<dbReference type="GO" id="GO:0003677">
    <property type="term" value="F:DNA binding"/>
    <property type="evidence" value="ECO:0007669"/>
    <property type="project" value="UniProtKB-UniRule"/>
</dbReference>